<protein>
    <submittedName>
        <fullName evidence="2">Uncharacterized protein</fullName>
    </submittedName>
</protein>
<sequence length="213" mass="24245">MAPRGRGRPPAAAPVNITANAREEINQLRRQVELLTQRLAQVESLTHDEEEFESEDTFDNPFHGRDQLLKVNKVSKLFKVEDVMLISKVPNQGPHELQLQLVGVRRGKKLMFGSEEPEQSADYEAEPVFDDDDDDEDLVYGDVGESLVIQKNLLLPKEEVKEDWLRNNLFHTTCTIEGKVCKLIIDSGNCENVVSRAAVEKLKLKKEEHPKPY</sequence>
<gene>
    <name evidence="2" type="ORF">F0562_012994</name>
</gene>
<dbReference type="EMBL" id="CM018048">
    <property type="protein sequence ID" value="KAA8522646.1"/>
    <property type="molecule type" value="Genomic_DNA"/>
</dbReference>
<name>A0A5J4ZXU9_9ASTE</name>
<organism evidence="2 3">
    <name type="scientific">Nyssa sinensis</name>
    <dbReference type="NCBI Taxonomy" id="561372"/>
    <lineage>
        <taxon>Eukaryota</taxon>
        <taxon>Viridiplantae</taxon>
        <taxon>Streptophyta</taxon>
        <taxon>Embryophyta</taxon>
        <taxon>Tracheophyta</taxon>
        <taxon>Spermatophyta</taxon>
        <taxon>Magnoliopsida</taxon>
        <taxon>eudicotyledons</taxon>
        <taxon>Gunneridae</taxon>
        <taxon>Pentapetalae</taxon>
        <taxon>asterids</taxon>
        <taxon>Cornales</taxon>
        <taxon>Nyssaceae</taxon>
        <taxon>Nyssa</taxon>
    </lineage>
</organism>
<feature type="coiled-coil region" evidence="1">
    <location>
        <begin position="18"/>
        <end position="45"/>
    </location>
</feature>
<accession>A0A5J4ZXU9</accession>
<evidence type="ECO:0000313" key="2">
    <source>
        <dbReference type="EMBL" id="KAA8522646.1"/>
    </source>
</evidence>
<proteinExistence type="predicted"/>
<evidence type="ECO:0000256" key="1">
    <source>
        <dbReference type="SAM" id="Coils"/>
    </source>
</evidence>
<keyword evidence="3" id="KW-1185">Reference proteome</keyword>
<dbReference type="InterPro" id="IPR021109">
    <property type="entry name" value="Peptidase_aspartic_dom_sf"/>
</dbReference>
<dbReference type="Proteomes" id="UP000325577">
    <property type="component" value="Linkage Group LG5"/>
</dbReference>
<keyword evidence="1" id="KW-0175">Coiled coil</keyword>
<dbReference type="PANTHER" id="PTHR35046">
    <property type="entry name" value="ZINC KNUCKLE (CCHC-TYPE) FAMILY PROTEIN"/>
    <property type="match status" value="1"/>
</dbReference>
<dbReference type="OrthoDB" id="1739763at2759"/>
<dbReference type="PANTHER" id="PTHR35046:SF18">
    <property type="entry name" value="RNA-DIRECTED DNA POLYMERASE"/>
    <property type="match status" value="1"/>
</dbReference>
<dbReference type="Gene3D" id="2.40.70.10">
    <property type="entry name" value="Acid Proteases"/>
    <property type="match status" value="1"/>
</dbReference>
<dbReference type="AlphaFoldDB" id="A0A5J4ZXU9"/>
<reference evidence="2 3" key="1">
    <citation type="submission" date="2019-09" db="EMBL/GenBank/DDBJ databases">
        <title>A chromosome-level genome assembly of the Chinese tupelo Nyssa sinensis.</title>
        <authorList>
            <person name="Yang X."/>
            <person name="Kang M."/>
            <person name="Yang Y."/>
            <person name="Xiong H."/>
            <person name="Wang M."/>
            <person name="Zhang Z."/>
            <person name="Wang Z."/>
            <person name="Wu H."/>
            <person name="Ma T."/>
            <person name="Liu J."/>
            <person name="Xi Z."/>
        </authorList>
    </citation>
    <scope>NUCLEOTIDE SEQUENCE [LARGE SCALE GENOMIC DNA]</scope>
    <source>
        <strain evidence="2">J267</strain>
        <tissue evidence="2">Leaf</tissue>
    </source>
</reference>
<evidence type="ECO:0000313" key="3">
    <source>
        <dbReference type="Proteomes" id="UP000325577"/>
    </source>
</evidence>